<evidence type="ECO:0000256" key="1">
    <source>
        <dbReference type="SAM" id="SignalP"/>
    </source>
</evidence>
<feature type="signal peptide" evidence="1">
    <location>
        <begin position="1"/>
        <end position="24"/>
    </location>
</feature>
<evidence type="ECO:0000313" key="2">
    <source>
        <dbReference type="EMBL" id="MEL5988360.1"/>
    </source>
</evidence>
<evidence type="ECO:0000313" key="3">
    <source>
        <dbReference type="Proteomes" id="UP001398420"/>
    </source>
</evidence>
<gene>
    <name evidence="2" type="ORF">AAF454_08065</name>
</gene>
<proteinExistence type="predicted"/>
<dbReference type="RefSeq" id="WP_342302918.1">
    <property type="nucleotide sequence ID" value="NZ_JBCEWA010000005.1"/>
</dbReference>
<keyword evidence="3" id="KW-1185">Reference proteome</keyword>
<reference evidence="2 3" key="1">
    <citation type="submission" date="2024-04" db="EMBL/GenBank/DDBJ databases">
        <authorList>
            <person name="Wu Y.S."/>
            <person name="Zhang L."/>
        </authorList>
    </citation>
    <scope>NUCLEOTIDE SEQUENCE [LARGE SCALE GENOMIC DNA]</scope>
    <source>
        <strain evidence="2 3">KG-01</strain>
    </source>
</reference>
<organism evidence="2 3">
    <name type="scientific">Kurthia gibsonii</name>
    <dbReference type="NCBI Taxonomy" id="33946"/>
    <lineage>
        <taxon>Bacteria</taxon>
        <taxon>Bacillati</taxon>
        <taxon>Bacillota</taxon>
        <taxon>Bacilli</taxon>
        <taxon>Bacillales</taxon>
        <taxon>Caryophanaceae</taxon>
        <taxon>Kurthia</taxon>
    </lineage>
</organism>
<feature type="chain" id="PRO_5045531273" evidence="1">
    <location>
        <begin position="25"/>
        <end position="205"/>
    </location>
</feature>
<sequence length="205" mass="23487">MKKLLTALLICVMFGTLAPTLADAKATKTYYKTTIKSATGKKYTVSLRSNNAKKEIADYTWAGFIEGDVLYKGTFSFYVNNKKTTLKTKKEFNRTHKNIGVIPSKKGTPQFLYIKESFSSNNHTYSLYYMYNGKLKKAKNAFGSTVKPIYAGKNLIKVAQYDNAETFGYMIYTYRINPKQAKEQWLLQNSNQVVFYMTSNHLKNK</sequence>
<dbReference type="EMBL" id="JBCEWA010000005">
    <property type="protein sequence ID" value="MEL5988360.1"/>
    <property type="molecule type" value="Genomic_DNA"/>
</dbReference>
<comment type="caution">
    <text evidence="2">The sequence shown here is derived from an EMBL/GenBank/DDBJ whole genome shotgun (WGS) entry which is preliminary data.</text>
</comment>
<keyword evidence="1" id="KW-0732">Signal</keyword>
<name>A0ABU9LMM2_9BACL</name>
<dbReference type="Proteomes" id="UP001398420">
    <property type="component" value="Unassembled WGS sequence"/>
</dbReference>
<accession>A0ABU9LMM2</accession>
<protein>
    <submittedName>
        <fullName evidence="2">Uncharacterized protein</fullName>
    </submittedName>
</protein>